<comment type="caution">
    <text evidence="4">The sequence shown here is derived from an EMBL/GenBank/DDBJ whole genome shotgun (WGS) entry which is preliminary data.</text>
</comment>
<keyword evidence="5" id="KW-1185">Reference proteome</keyword>
<keyword evidence="2" id="KW-0813">Transport</keyword>
<organism evidence="4 5">
    <name type="scientific">Cyanidium caldarium</name>
    <name type="common">Red alga</name>
    <dbReference type="NCBI Taxonomy" id="2771"/>
    <lineage>
        <taxon>Eukaryota</taxon>
        <taxon>Rhodophyta</taxon>
        <taxon>Bangiophyceae</taxon>
        <taxon>Cyanidiales</taxon>
        <taxon>Cyanidiaceae</taxon>
        <taxon>Cyanidium</taxon>
    </lineage>
</organism>
<dbReference type="GO" id="GO:0017056">
    <property type="term" value="F:structural constituent of nuclear pore"/>
    <property type="evidence" value="ECO:0007669"/>
    <property type="project" value="InterPro"/>
</dbReference>
<comment type="subcellular location">
    <subcellularLocation>
        <location evidence="1">Nucleus</location>
    </subcellularLocation>
</comment>
<evidence type="ECO:0000256" key="1">
    <source>
        <dbReference type="ARBA" id="ARBA00004123"/>
    </source>
</evidence>
<dbReference type="GO" id="GO:0006606">
    <property type="term" value="P:protein import into nucleus"/>
    <property type="evidence" value="ECO:0007669"/>
    <property type="project" value="TreeGrafter"/>
</dbReference>
<reference evidence="4 5" key="1">
    <citation type="submission" date="2022-07" db="EMBL/GenBank/DDBJ databases">
        <title>Genome-wide signatures of adaptation to extreme environments.</title>
        <authorList>
            <person name="Cho C.H."/>
            <person name="Yoon H.S."/>
        </authorList>
    </citation>
    <scope>NUCLEOTIDE SEQUENCE [LARGE SCALE GENOMIC DNA]</scope>
    <source>
        <strain evidence="4 5">DBV 063 E5</strain>
    </source>
</reference>
<proteinExistence type="predicted"/>
<dbReference type="EMBL" id="JANCYW010000010">
    <property type="protein sequence ID" value="KAK4536938.1"/>
    <property type="molecule type" value="Genomic_DNA"/>
</dbReference>
<dbReference type="PANTHER" id="PTHR13405">
    <property type="entry name" value="NUCLEAR PORE COMPLEX PROTEIN NUP133"/>
    <property type="match status" value="1"/>
</dbReference>
<dbReference type="PANTHER" id="PTHR13405:SF11">
    <property type="entry name" value="NUCLEAR PORE COMPLEX PROTEIN NUP133"/>
    <property type="match status" value="1"/>
</dbReference>
<keyword evidence="3" id="KW-0539">Nucleus</keyword>
<evidence type="ECO:0000256" key="3">
    <source>
        <dbReference type="ARBA" id="ARBA00023242"/>
    </source>
</evidence>
<dbReference type="GO" id="GO:0031080">
    <property type="term" value="C:nuclear pore outer ring"/>
    <property type="evidence" value="ECO:0007669"/>
    <property type="project" value="TreeGrafter"/>
</dbReference>
<dbReference type="Proteomes" id="UP001301350">
    <property type="component" value="Unassembled WGS sequence"/>
</dbReference>
<name>A0AAV9IXA6_CYACA</name>
<dbReference type="GO" id="GO:0000972">
    <property type="term" value="P:transcription-dependent tethering of RNA polymerase II gene DNA at nuclear periphery"/>
    <property type="evidence" value="ECO:0007669"/>
    <property type="project" value="TreeGrafter"/>
</dbReference>
<accession>A0AAV9IXA6</accession>
<dbReference type="InterPro" id="IPR037624">
    <property type="entry name" value="Nup133-like"/>
</dbReference>
<dbReference type="AlphaFoldDB" id="A0AAV9IXA6"/>
<dbReference type="GO" id="GO:0016973">
    <property type="term" value="P:poly(A)+ mRNA export from nucleus"/>
    <property type="evidence" value="ECO:0007669"/>
    <property type="project" value="TreeGrafter"/>
</dbReference>
<sequence length="941" mass="101717">MGRDALGARAPSRVQEMGLQGLLEEAGMGGVLGICGVPSTSLWVVVMASAAGVAVVDVAAQTAALAQARTSVVPQRVRHLLGSTWQRVRSGLGTSAVVRAANASPKEAWSTRSSRYAGSVALPDRCIMVARWQTLEKWRVHSSGAFLVWKWTDMRSRLCEGVSADGEEAVEVLAIRHAGGHVIAVFFAITGDLASAHLGHGERWEKRPRTGVPLSAALFVALVSVAADEAPPAAVESVAALGNTYVRQEWELRERYHYEYGDQYAYVLAPNGALLQWHSLVPGLAADEQVYGAVTGWAVLPGSSTDAPSPLIGFGALPPGGGVWGVRENAVVEVLLPPAPAPLGPLSATGAAAQPTTLLQTAFLLFASGAQRAAQATLRYGAGVLTCATVNEAVCRLGQRLTERLDDVDLEGSPPESQLAWRCHLLRRLYAFTVECETGLGDAEHVHQRVVDALTEESLVQLLRYAQQVNAALAVARLRNRMSSAGGSVLGQQVLPAADRAEGDWAGQIVEVVERLQMRWEAQPRSLHPHGAMSPPEHDHEYVQTAEVAARLVLDGVVGPRTQLPEWAAVSSVETTAAEWLITSTSVLMQLLQVLVQQLPERLVGQGAQQREAVMNTGESLLRAWMECQRLVNVDDGDTAGTPVLLRLFSGGWAEVAIRLAMEYGRFGALMAMADAAAADTDTDALVDACLNAFGRPFADFAYQWWSARRNEQAMLRHAREYLRPWLRQHEEERRRLLWLADILAAEYEAAVQHLLECEASAEVSVEHSEVLLALALLCGKVSDPPSAAEEAQLARRRLRTQAFAHLGLEHFRSTESLVSWFAQGDGGGSLTSLGDDALALLRLLDAERACSLYAPVYGALVGRERHLWERLREHGAAMSDAETDTLLKQTALYRVLRQRGTAEGRTAADVDALVAAYPQYEPHLRAAMRETPAAPVTSTE</sequence>
<evidence type="ECO:0000256" key="2">
    <source>
        <dbReference type="ARBA" id="ARBA00022448"/>
    </source>
</evidence>
<gene>
    <name evidence="4" type="ORF">CDCA_CDCA10G2963</name>
</gene>
<evidence type="ECO:0000313" key="4">
    <source>
        <dbReference type="EMBL" id="KAK4536938.1"/>
    </source>
</evidence>
<protein>
    <submittedName>
        <fullName evidence="4">Uncharacterized protein</fullName>
    </submittedName>
</protein>
<evidence type="ECO:0000313" key="5">
    <source>
        <dbReference type="Proteomes" id="UP001301350"/>
    </source>
</evidence>